<name>A0A174EHS4_9CLOT</name>
<dbReference type="PANTHER" id="PTHR33434">
    <property type="entry name" value="DEGV DOMAIN-CONTAINING PROTEIN DR_1986-RELATED"/>
    <property type="match status" value="1"/>
</dbReference>
<dbReference type="PANTHER" id="PTHR33434:SF3">
    <property type="entry name" value="DEGV DOMAIN-CONTAINING PROTEIN YITS"/>
    <property type="match status" value="1"/>
</dbReference>
<dbReference type="OrthoDB" id="9781230at2"/>
<dbReference type="Gene3D" id="3.30.1180.10">
    <property type="match status" value="1"/>
</dbReference>
<evidence type="ECO:0000313" key="3">
    <source>
        <dbReference type="EMBL" id="CUO35989.1"/>
    </source>
</evidence>
<dbReference type="RefSeq" id="WP_055265089.1">
    <property type="nucleotide sequence ID" value="NZ_CABIXQ010000008.1"/>
</dbReference>
<keyword evidence="2" id="KW-0446">Lipid-binding</keyword>
<dbReference type="GO" id="GO:0008289">
    <property type="term" value="F:lipid binding"/>
    <property type="evidence" value="ECO:0007669"/>
    <property type="project" value="UniProtKB-KW"/>
</dbReference>
<reference evidence="3 4" key="1">
    <citation type="submission" date="2015-09" db="EMBL/GenBank/DDBJ databases">
        <authorList>
            <consortium name="Pathogen Informatics"/>
        </authorList>
    </citation>
    <scope>NUCLEOTIDE SEQUENCE [LARGE SCALE GENOMIC DNA]</scope>
    <source>
        <strain evidence="3 4">2789STDY5834856</strain>
    </source>
</reference>
<evidence type="ECO:0000256" key="2">
    <source>
        <dbReference type="ARBA" id="ARBA00023121"/>
    </source>
</evidence>
<protein>
    <submittedName>
        <fullName evidence="3">DegV family protein</fullName>
    </submittedName>
</protein>
<dbReference type="PROSITE" id="PS51482">
    <property type="entry name" value="DEGV"/>
    <property type="match status" value="1"/>
</dbReference>
<dbReference type="EMBL" id="CYZX01000008">
    <property type="protein sequence ID" value="CUO35989.1"/>
    <property type="molecule type" value="Genomic_DNA"/>
</dbReference>
<accession>A0A174EHS4</accession>
<evidence type="ECO:0000256" key="1">
    <source>
        <dbReference type="ARBA" id="ARBA00003238"/>
    </source>
</evidence>
<evidence type="ECO:0000313" key="4">
    <source>
        <dbReference type="Proteomes" id="UP000095594"/>
    </source>
</evidence>
<comment type="function">
    <text evidence="1">May bind long-chain fatty acids, such as palmitate, and may play a role in lipid transport or fatty acid metabolism.</text>
</comment>
<sequence>MQKIALITDSGSDLSLEELREYNVNLLPLRISYSTGEYQDKIDIKASDVYANLDKEVPKTSLPSPETTEKILTKLEEEGYTHVIAICISGGLSGTANSLRLSLEDHPNLTSYVYDTKILAYPEGEIVIEVSKLIKSGKTFEEIIEALPKIREKITGYFTIDTLEYLKKGGRIGRVAGTLGEMLNLKPIITTDENGVYYNIVKARGRKQALSKLTDILKTHLAKNKCDVTVLQGGCEAEAIKYMESLKGLDNINSLKLSEISPALGVHGGPGLMGFCVKVVD</sequence>
<dbReference type="InterPro" id="IPR050270">
    <property type="entry name" value="DegV_domain_contain"/>
</dbReference>
<organism evidence="3 4">
    <name type="scientific">Clostridium disporicum</name>
    <dbReference type="NCBI Taxonomy" id="84024"/>
    <lineage>
        <taxon>Bacteria</taxon>
        <taxon>Bacillati</taxon>
        <taxon>Bacillota</taxon>
        <taxon>Clostridia</taxon>
        <taxon>Eubacteriales</taxon>
        <taxon>Clostridiaceae</taxon>
        <taxon>Clostridium</taxon>
    </lineage>
</organism>
<dbReference type="Gene3D" id="3.40.50.10170">
    <property type="match status" value="1"/>
</dbReference>
<dbReference type="InterPro" id="IPR043168">
    <property type="entry name" value="DegV_C"/>
</dbReference>
<dbReference type="Pfam" id="PF02645">
    <property type="entry name" value="DegV"/>
    <property type="match status" value="1"/>
</dbReference>
<dbReference type="InterPro" id="IPR003797">
    <property type="entry name" value="DegV"/>
</dbReference>
<dbReference type="SUPFAM" id="SSF82549">
    <property type="entry name" value="DAK1/DegV-like"/>
    <property type="match status" value="1"/>
</dbReference>
<dbReference type="Proteomes" id="UP000095594">
    <property type="component" value="Unassembled WGS sequence"/>
</dbReference>
<proteinExistence type="predicted"/>
<dbReference type="AlphaFoldDB" id="A0A174EHS4"/>
<gene>
    <name evidence="3" type="primary">degV_2</name>
    <name evidence="3" type="ORF">ERS852471_01421</name>
</gene>
<dbReference type="NCBIfam" id="TIGR00762">
    <property type="entry name" value="DegV"/>
    <property type="match status" value="1"/>
</dbReference>